<reference evidence="2" key="1">
    <citation type="submission" date="2022-11" db="UniProtKB">
        <authorList>
            <consortium name="WormBaseParasite"/>
        </authorList>
    </citation>
    <scope>IDENTIFICATION</scope>
</reference>
<organism evidence="1 2">
    <name type="scientific">Panagrolaimus superbus</name>
    <dbReference type="NCBI Taxonomy" id="310955"/>
    <lineage>
        <taxon>Eukaryota</taxon>
        <taxon>Metazoa</taxon>
        <taxon>Ecdysozoa</taxon>
        <taxon>Nematoda</taxon>
        <taxon>Chromadorea</taxon>
        <taxon>Rhabditida</taxon>
        <taxon>Tylenchina</taxon>
        <taxon>Panagrolaimomorpha</taxon>
        <taxon>Panagrolaimoidea</taxon>
        <taxon>Panagrolaimidae</taxon>
        <taxon>Panagrolaimus</taxon>
    </lineage>
</organism>
<evidence type="ECO:0000313" key="1">
    <source>
        <dbReference type="Proteomes" id="UP000887577"/>
    </source>
</evidence>
<keyword evidence="1" id="KW-1185">Reference proteome</keyword>
<protein>
    <submittedName>
        <fullName evidence="2">Uncharacterized protein</fullName>
    </submittedName>
</protein>
<name>A0A914ZCW9_9BILA</name>
<dbReference type="Proteomes" id="UP000887577">
    <property type="component" value="Unplaced"/>
</dbReference>
<accession>A0A914ZCW9</accession>
<sequence>MLISWMIKYNPEERPEISEILKSDLVIQVEKEDIDYDESISSTCLPVINPSGHRFGLSADLHYNFACLHVGQENQRCYAFGKVITKTKLPEERTVCAVDFIAPNNYASNLAADTLFLITDIVKLNRINILSIDANIEPKIASTILKALAPVDSIKDLDSITNILTSSKLKELVTVAIEDIKKTITCFELYTGKCAV</sequence>
<proteinExistence type="predicted"/>
<dbReference type="AlphaFoldDB" id="A0A914ZCW9"/>
<evidence type="ECO:0000313" key="2">
    <source>
        <dbReference type="WBParaSite" id="PSU_v2.g9536.t1"/>
    </source>
</evidence>
<dbReference type="WBParaSite" id="PSU_v2.g9536.t1">
    <property type="protein sequence ID" value="PSU_v2.g9536.t1"/>
    <property type="gene ID" value="PSU_v2.g9536"/>
</dbReference>